<dbReference type="NCBIfam" id="NF041195">
    <property type="entry name" value="ScbA_BarX_GamBu"/>
    <property type="match status" value="1"/>
</dbReference>
<evidence type="ECO:0000259" key="2">
    <source>
        <dbReference type="Pfam" id="PF03756"/>
    </source>
</evidence>
<dbReference type="Pfam" id="PF03756">
    <property type="entry name" value="AfsA"/>
    <property type="match status" value="2"/>
</dbReference>
<organism evidence="3 4">
    <name type="scientific">Streptomyces formicae</name>
    <dbReference type="NCBI Taxonomy" id="1616117"/>
    <lineage>
        <taxon>Bacteria</taxon>
        <taxon>Bacillati</taxon>
        <taxon>Actinomycetota</taxon>
        <taxon>Actinomycetes</taxon>
        <taxon>Kitasatosporales</taxon>
        <taxon>Streptomycetaceae</taxon>
        <taxon>Streptomyces</taxon>
    </lineage>
</organism>
<proteinExistence type="predicted"/>
<dbReference type="GO" id="GO:0016740">
    <property type="term" value="F:transferase activity"/>
    <property type="evidence" value="ECO:0007669"/>
    <property type="project" value="InterPro"/>
</dbReference>
<feature type="region of interest" description="Disordered" evidence="1">
    <location>
        <begin position="1"/>
        <end position="44"/>
    </location>
</feature>
<sequence length="364" mass="38117">MTVHAFSAGERTHTHEEAPDGRRPASGGERQGAHVPRGSTHVPRKWVHKAADGEVLLQDAVRTGENRFTVAARMPRDHFLGHRGTASEGDPLLLAEAVRQTVIYLSHRFYGIPEGHAFILSALDFALDEPLPPGGPDAPPLVLEAACVAAPRGPRRLGATMEAEVHCEGRRIGRAGARWQAVDRRQYATLRLRGGGTTLLPEVASSELTAPHIPYNDAVLADVPGAEGQWQVCLDFGHPVLFDHLSDHIPGMVLLEGFRQAALLTGAGSASASGSGAGSASGGIVGGPLAAAVSFHAFGELTDPPALIVRQNGEEYAGNSATESPGSRATGREHHHFTAVQSGRTIASCTVSVATPLPHGGPAC</sequence>
<dbReference type="InterPro" id="IPR005509">
    <property type="entry name" value="AfsA_hotdog_dom"/>
</dbReference>
<feature type="domain" description="A-factor biosynthesis hotdog" evidence="2">
    <location>
        <begin position="47"/>
        <end position="179"/>
    </location>
</feature>
<dbReference type="Proteomes" id="UP000221011">
    <property type="component" value="Chromosome"/>
</dbReference>
<feature type="domain" description="A-factor biosynthesis hotdog" evidence="2">
    <location>
        <begin position="217"/>
        <end position="350"/>
    </location>
</feature>
<protein>
    <submittedName>
        <fullName evidence="3">A-factor biosynthesis protein AfsA</fullName>
    </submittedName>
</protein>
<dbReference type="EMBL" id="CP022685">
    <property type="protein sequence ID" value="ATL31122.1"/>
    <property type="molecule type" value="Genomic_DNA"/>
</dbReference>
<dbReference type="InterPro" id="IPR047757">
    <property type="entry name" value="AfsA-like"/>
</dbReference>
<dbReference type="KEGG" id="sfk:KY5_6104c"/>
<keyword evidence="4" id="KW-1185">Reference proteome</keyword>
<reference evidence="3 4" key="1">
    <citation type="submission" date="2017-08" db="EMBL/GenBank/DDBJ databases">
        <title>Complete Genome Sequence of Streptomyces formicae KY5, the formicamycin producer.</title>
        <authorList>
            <person name="Holmes N.A."/>
            <person name="Devine R."/>
            <person name="Qin Z."/>
            <person name="Seipke R.F."/>
            <person name="Wilkinson B."/>
            <person name="Hutchings M.I."/>
        </authorList>
    </citation>
    <scope>NUCLEOTIDE SEQUENCE [LARGE SCALE GENOMIC DNA]</scope>
    <source>
        <strain evidence="3 4">KY5</strain>
    </source>
</reference>
<accession>A0A291QHP1</accession>
<feature type="compositionally biased region" description="Basic and acidic residues" evidence="1">
    <location>
        <begin position="10"/>
        <end position="23"/>
    </location>
</feature>
<evidence type="ECO:0000313" key="3">
    <source>
        <dbReference type="EMBL" id="ATL31122.1"/>
    </source>
</evidence>
<evidence type="ECO:0000313" key="4">
    <source>
        <dbReference type="Proteomes" id="UP000221011"/>
    </source>
</evidence>
<evidence type="ECO:0000256" key="1">
    <source>
        <dbReference type="SAM" id="MobiDB-lite"/>
    </source>
</evidence>
<name>A0A291QHP1_9ACTN</name>
<gene>
    <name evidence="3" type="ORF">KY5_6104c</name>
</gene>
<dbReference type="AlphaFoldDB" id="A0A291QHP1"/>